<evidence type="ECO:0000256" key="1">
    <source>
        <dbReference type="ARBA" id="ARBA00004167"/>
    </source>
</evidence>
<dbReference type="Proteomes" id="UP000230750">
    <property type="component" value="Unassembled WGS sequence"/>
</dbReference>
<feature type="transmembrane region" description="Helical" evidence="8">
    <location>
        <begin position="6"/>
        <end position="26"/>
    </location>
</feature>
<dbReference type="PANTHER" id="PTHR20961">
    <property type="entry name" value="GLYCOSYLTRANSFERASE"/>
    <property type="match status" value="1"/>
</dbReference>
<comment type="subcellular location">
    <subcellularLocation>
        <location evidence="1">Membrane</location>
        <topology evidence="1">Single-pass membrane protein</topology>
    </subcellularLocation>
</comment>
<evidence type="ECO:0000313" key="10">
    <source>
        <dbReference type="EMBL" id="PIK41619.1"/>
    </source>
</evidence>
<dbReference type="InterPro" id="IPR007657">
    <property type="entry name" value="Glycosyltransferase_61"/>
</dbReference>
<dbReference type="OrthoDB" id="529273at2759"/>
<sequence>MPSKAYWKFAVKVFLLSIGFNIIISFEPWNVGLLFKGSVRQKTDDRLAVSGTEYPEGELLWCTLSDRSWGRVCKFRNLCYMHINGEFALFHGNTAKTGHEQDAQLLMGNRLIKDIVSLTSALGAEFPFNLAHISIDNIVPGKVKYFNYRSGSYHLFHAFNVGNTAHAIHDDLLPVFYTLSRYDNLTEEPTSTLIYWRELSLNKLMGFYQLFSQGKPISQNDLTFEPEESLTCFQDIIVGLSTETLWYQWGLPGFEPEGALKGSNATSSHIAKFTGYVRKRMGLPLRCPIANDYGIIFIRKKTRLILNEEKLSEVLSKTLQLEMRELSLEKNTIKEIIKTVSCAKVVVGLHGAMMIFSIFLPPSSFVLELYPYAINPLNFTPYKTAVELSGMDIEYRAWRNMNRSNTVTHPTEALHRGGISHLSKKEQERITNLTEIRPHQCCQHPEVQFRLYQDTLIDIPSVVNILTNTQFYKNRNGKFGT</sequence>
<protein>
    <recommendedName>
        <fullName evidence="9">Glycosyltransferase 61 catalytic domain-containing protein</fullName>
    </recommendedName>
</protein>
<dbReference type="STRING" id="307972.A0A2G8K0X3"/>
<reference evidence="10 11" key="1">
    <citation type="journal article" date="2017" name="PLoS Biol.">
        <title>The sea cucumber genome provides insights into morphological evolution and visceral regeneration.</title>
        <authorList>
            <person name="Zhang X."/>
            <person name="Sun L."/>
            <person name="Yuan J."/>
            <person name="Sun Y."/>
            <person name="Gao Y."/>
            <person name="Zhang L."/>
            <person name="Li S."/>
            <person name="Dai H."/>
            <person name="Hamel J.F."/>
            <person name="Liu C."/>
            <person name="Yu Y."/>
            <person name="Liu S."/>
            <person name="Lin W."/>
            <person name="Guo K."/>
            <person name="Jin S."/>
            <person name="Xu P."/>
            <person name="Storey K.B."/>
            <person name="Huan P."/>
            <person name="Zhang T."/>
            <person name="Zhou Y."/>
            <person name="Zhang J."/>
            <person name="Lin C."/>
            <person name="Li X."/>
            <person name="Xing L."/>
            <person name="Huo D."/>
            <person name="Sun M."/>
            <person name="Wang L."/>
            <person name="Mercier A."/>
            <person name="Li F."/>
            <person name="Yang H."/>
            <person name="Xiang J."/>
        </authorList>
    </citation>
    <scope>NUCLEOTIDE SEQUENCE [LARGE SCALE GENOMIC DNA]</scope>
    <source>
        <strain evidence="10">Shaxun</strain>
        <tissue evidence="10">Muscle</tissue>
    </source>
</reference>
<evidence type="ECO:0000256" key="8">
    <source>
        <dbReference type="SAM" id="Phobius"/>
    </source>
</evidence>
<evidence type="ECO:0000256" key="2">
    <source>
        <dbReference type="ARBA" id="ARBA00022676"/>
    </source>
</evidence>
<dbReference type="GO" id="GO:0097363">
    <property type="term" value="F:protein O-acetylglucosaminyltransferase activity"/>
    <property type="evidence" value="ECO:0007669"/>
    <property type="project" value="TreeGrafter"/>
</dbReference>
<evidence type="ECO:0000259" key="9">
    <source>
        <dbReference type="Pfam" id="PF04577"/>
    </source>
</evidence>
<evidence type="ECO:0000256" key="3">
    <source>
        <dbReference type="ARBA" id="ARBA00022679"/>
    </source>
</evidence>
<keyword evidence="3" id="KW-0808">Transferase</keyword>
<evidence type="ECO:0000256" key="5">
    <source>
        <dbReference type="ARBA" id="ARBA00022989"/>
    </source>
</evidence>
<dbReference type="EMBL" id="MRZV01001003">
    <property type="protein sequence ID" value="PIK41619.1"/>
    <property type="molecule type" value="Genomic_DNA"/>
</dbReference>
<evidence type="ECO:0000313" key="11">
    <source>
        <dbReference type="Proteomes" id="UP000230750"/>
    </source>
</evidence>
<dbReference type="PANTHER" id="PTHR20961:SF38">
    <property type="entry name" value="PROTEIN O-LINKED-MANNOSE BETA-1,4-N-ACETYLGLUCOSAMINYLTRANSFERASE 2"/>
    <property type="match status" value="1"/>
</dbReference>
<organism evidence="10 11">
    <name type="scientific">Stichopus japonicus</name>
    <name type="common">Sea cucumber</name>
    <dbReference type="NCBI Taxonomy" id="307972"/>
    <lineage>
        <taxon>Eukaryota</taxon>
        <taxon>Metazoa</taxon>
        <taxon>Echinodermata</taxon>
        <taxon>Eleutherozoa</taxon>
        <taxon>Echinozoa</taxon>
        <taxon>Holothuroidea</taxon>
        <taxon>Aspidochirotacea</taxon>
        <taxon>Aspidochirotida</taxon>
        <taxon>Stichopodidae</taxon>
        <taxon>Apostichopus</taxon>
    </lineage>
</organism>
<keyword evidence="7" id="KW-0325">Glycoprotein</keyword>
<keyword evidence="6 8" id="KW-0472">Membrane</keyword>
<name>A0A2G8K0X3_STIJA</name>
<dbReference type="GO" id="GO:0035269">
    <property type="term" value="P:protein O-linked glycosylation via mannose"/>
    <property type="evidence" value="ECO:0007669"/>
    <property type="project" value="TreeGrafter"/>
</dbReference>
<gene>
    <name evidence="10" type="ORF">BSL78_21535</name>
</gene>
<evidence type="ECO:0000256" key="7">
    <source>
        <dbReference type="ARBA" id="ARBA00023180"/>
    </source>
</evidence>
<proteinExistence type="predicted"/>
<dbReference type="GO" id="GO:0016020">
    <property type="term" value="C:membrane"/>
    <property type="evidence" value="ECO:0007669"/>
    <property type="project" value="UniProtKB-SubCell"/>
</dbReference>
<keyword evidence="11" id="KW-1185">Reference proteome</keyword>
<accession>A0A2G8K0X3</accession>
<keyword evidence="5 8" id="KW-1133">Transmembrane helix</keyword>
<keyword evidence="2" id="KW-0328">Glycosyltransferase</keyword>
<keyword evidence="4 8" id="KW-0812">Transmembrane</keyword>
<dbReference type="Pfam" id="PF04577">
    <property type="entry name" value="Glyco_transf_61"/>
    <property type="match status" value="1"/>
</dbReference>
<dbReference type="GO" id="GO:0005783">
    <property type="term" value="C:endoplasmic reticulum"/>
    <property type="evidence" value="ECO:0007669"/>
    <property type="project" value="TreeGrafter"/>
</dbReference>
<dbReference type="InterPro" id="IPR049625">
    <property type="entry name" value="Glyco_transf_61_cat"/>
</dbReference>
<evidence type="ECO:0000256" key="4">
    <source>
        <dbReference type="ARBA" id="ARBA00022692"/>
    </source>
</evidence>
<evidence type="ECO:0000256" key="6">
    <source>
        <dbReference type="ARBA" id="ARBA00023136"/>
    </source>
</evidence>
<comment type="caution">
    <text evidence="10">The sequence shown here is derived from an EMBL/GenBank/DDBJ whole genome shotgun (WGS) entry which is preliminary data.</text>
</comment>
<dbReference type="AlphaFoldDB" id="A0A2G8K0X3"/>
<feature type="domain" description="Glycosyltransferase 61 catalytic" evidence="9">
    <location>
        <begin position="292"/>
        <end position="364"/>
    </location>
</feature>